<dbReference type="Pfam" id="PF20455">
    <property type="entry name" value="DUF6708"/>
    <property type="match status" value="1"/>
</dbReference>
<dbReference type="Proteomes" id="UP000885362">
    <property type="component" value="Unassembled WGS sequence"/>
</dbReference>
<evidence type="ECO:0000313" key="2">
    <source>
        <dbReference type="EMBL" id="MIE71825.1"/>
    </source>
</evidence>
<evidence type="ECO:0000259" key="1">
    <source>
        <dbReference type="Pfam" id="PF20455"/>
    </source>
</evidence>
<sequence length="244" mass="28580">MIGCVLFSGLTIFTGIMVYKEWFKWTHYPIRFNRQNGMVYVFRTNGAVLSAPWKEIFFTQEKDPGPLREWCIRGHILDKDGETVLETFSLGVCENKASLPEYWEFIRCYMEEDCVRDLAELVVICPPVENRKEGFVFGLQNLFYMESRLEWLFLPVTLLLNIDGSVARYIAMQTSKIPQWTQEVLDACKPDIDDSVNVSADNNPKDMWRLVFANQKYEDWKTLYDKMECATNRINAVLVERYSV</sequence>
<dbReference type="EMBL" id="RSHK01000024">
    <property type="protein sequence ID" value="MIE71825.1"/>
    <property type="molecule type" value="Genomic_DNA"/>
</dbReference>
<name>A0A6C8Y1J7_SALDZ</name>
<organism evidence="2">
    <name type="scientific">Salmonella diarizonae</name>
    <dbReference type="NCBI Taxonomy" id="59204"/>
    <lineage>
        <taxon>Bacteria</taxon>
        <taxon>Pseudomonadati</taxon>
        <taxon>Pseudomonadota</taxon>
        <taxon>Gammaproteobacteria</taxon>
        <taxon>Enterobacterales</taxon>
        <taxon>Enterobacteriaceae</taxon>
        <taxon>Salmonella</taxon>
    </lineage>
</organism>
<comment type="caution">
    <text evidence="2">The sequence shown here is derived from an EMBL/GenBank/DDBJ whole genome shotgun (WGS) entry which is preliminary data.</text>
</comment>
<dbReference type="InterPro" id="IPR046554">
    <property type="entry name" value="DUF6708"/>
</dbReference>
<feature type="domain" description="DUF6708" evidence="1">
    <location>
        <begin position="12"/>
        <end position="187"/>
    </location>
</feature>
<dbReference type="AlphaFoldDB" id="A0A6C8Y1J7"/>
<reference evidence="2" key="1">
    <citation type="submission" date="2018-08" db="EMBL/GenBank/DDBJ databases">
        <authorList>
            <consortium name="GenomeTrakr network: Whole genome sequencing for foodborne pathogen traceback"/>
        </authorList>
    </citation>
    <scope>NUCLEOTIDE SEQUENCE [LARGE SCALE GENOMIC DNA]</scope>
    <source>
        <strain evidence="2">FMA0132</strain>
    </source>
</reference>
<gene>
    <name evidence="2" type="ORF">EL06_20990</name>
</gene>
<proteinExistence type="predicted"/>
<protein>
    <recommendedName>
        <fullName evidence="1">DUF6708 domain-containing protein</fullName>
    </recommendedName>
</protein>
<accession>A0A6C8Y1J7</accession>